<evidence type="ECO:0000313" key="3">
    <source>
        <dbReference type="EMBL" id="EAT33203.1"/>
    </source>
</evidence>
<protein>
    <submittedName>
        <fullName evidence="3">AAEL014535-PA</fullName>
    </submittedName>
</protein>
<name>Q16G39_AEDAE</name>
<reference evidence="3" key="1">
    <citation type="submission" date="2005-10" db="EMBL/GenBank/DDBJ databases">
        <authorList>
            <person name="Loftus B.J."/>
            <person name="Nene V.M."/>
            <person name="Hannick L.I."/>
            <person name="Bidwell S."/>
            <person name="Haas B."/>
            <person name="Amedeo P."/>
            <person name="Orvis J."/>
            <person name="Wortman J.R."/>
            <person name="White O.R."/>
            <person name="Salzberg S."/>
            <person name="Shumway M."/>
            <person name="Koo H."/>
            <person name="Zhao Y."/>
            <person name="Holmes M."/>
            <person name="Miller J."/>
            <person name="Schatz M."/>
            <person name="Pop M."/>
            <person name="Pai G."/>
            <person name="Utterback T."/>
            <person name="Rogers Y.-H."/>
            <person name="Kravitz S."/>
            <person name="Fraser C.M."/>
        </authorList>
    </citation>
    <scope>NUCLEOTIDE SEQUENCE</scope>
    <source>
        <strain evidence="3">Liverpool</strain>
    </source>
</reference>
<dbReference type="eggNOG" id="KOG4625">
    <property type="taxonomic scope" value="Eukaryota"/>
</dbReference>
<feature type="domain" description="SOCS box" evidence="1">
    <location>
        <begin position="237"/>
        <end position="273"/>
    </location>
</feature>
<proteinExistence type="predicted"/>
<evidence type="ECO:0000313" key="4">
    <source>
        <dbReference type="Proteomes" id="UP000682892"/>
    </source>
</evidence>
<dbReference type="Pfam" id="PF07525">
    <property type="entry name" value="SOCS_box"/>
    <property type="match status" value="1"/>
</dbReference>
<dbReference type="SMART" id="SM00588">
    <property type="entry name" value="NEUZ"/>
    <property type="match status" value="1"/>
</dbReference>
<dbReference type="CDD" id="cd03717">
    <property type="entry name" value="SOCS_SOCS_like"/>
    <property type="match status" value="1"/>
</dbReference>
<dbReference type="PhylomeDB" id="Q16G39"/>
<dbReference type="GO" id="GO:0061630">
    <property type="term" value="F:ubiquitin protein ligase activity"/>
    <property type="evidence" value="ECO:0007669"/>
    <property type="project" value="TreeGrafter"/>
</dbReference>
<dbReference type="PANTHER" id="PTHR12429">
    <property type="entry name" value="NEURALIZED"/>
    <property type="match status" value="1"/>
</dbReference>
<dbReference type="PaxDb" id="7159-AAEL014535-PA"/>
<dbReference type="InterPro" id="IPR043136">
    <property type="entry name" value="B30.2/SPRY_sf"/>
</dbReference>
<sequence length="273" mass="30264">MESEDLPEMGTEDLPELEAEDYSEAEFAAAAVMTVVYPRKMLSRFHPYHGQNIILFNENTVAYRKASFGNALTFSEKPLQPGEIFLLEIEKNERGWSGHMRLGLTQLDIKPASTLQYALPDLANLGSSWVFPITRTVGNAAPKSSILGDGINSPEANLAGRCQCGHFANGHPFTDWYNLCPNAERSRQSRNAFHNQWGGSGPCTQDIPYTKGALHVVIDVYGTTKQVKIIQLYGISTLQSACRDAILSRVSKTAIRQLPLPESLKEYLLQYGP</sequence>
<dbReference type="Gene3D" id="1.10.750.20">
    <property type="entry name" value="SOCS box"/>
    <property type="match status" value="1"/>
</dbReference>
<dbReference type="AlphaFoldDB" id="Q16G39"/>
<dbReference type="OMA" id="THANMGE"/>
<accession>Q16G39</accession>
<dbReference type="VEuPathDB" id="VectorBase:AAEL013467"/>
<dbReference type="SUPFAM" id="SSF158235">
    <property type="entry name" value="SOCS box-like"/>
    <property type="match status" value="1"/>
</dbReference>
<dbReference type="InterPro" id="IPR036036">
    <property type="entry name" value="SOCS_box-like_dom_sf"/>
</dbReference>
<dbReference type="SMART" id="SM00969">
    <property type="entry name" value="SOCS_box"/>
    <property type="match status" value="1"/>
</dbReference>
<dbReference type="Proteomes" id="UP000682892">
    <property type="component" value="Unassembled WGS sequence"/>
</dbReference>
<evidence type="ECO:0000259" key="1">
    <source>
        <dbReference type="PROSITE" id="PS50225"/>
    </source>
</evidence>
<dbReference type="PROSITE" id="PS50225">
    <property type="entry name" value="SOCS"/>
    <property type="match status" value="1"/>
</dbReference>
<feature type="domain" description="NHR" evidence="2">
    <location>
        <begin position="42"/>
        <end position="232"/>
    </location>
</feature>
<dbReference type="PANTHER" id="PTHR12429:SF8">
    <property type="entry name" value="NEURALIZED-LIKE PROTEIN 2"/>
    <property type="match status" value="1"/>
</dbReference>
<dbReference type="FunFam" id="2.60.120.920:FF:000074">
    <property type="entry name" value="Neuralized protein 2"/>
    <property type="match status" value="1"/>
</dbReference>
<dbReference type="EMBL" id="CH478338">
    <property type="protein sequence ID" value="EAT33203.1"/>
    <property type="molecule type" value="Genomic_DNA"/>
</dbReference>
<dbReference type="InterPro" id="IPR006573">
    <property type="entry name" value="NHR_dom"/>
</dbReference>
<dbReference type="InterPro" id="IPR001496">
    <property type="entry name" value="SOCS_box"/>
</dbReference>
<dbReference type="PROSITE" id="PS51065">
    <property type="entry name" value="NHR"/>
    <property type="match status" value="1"/>
</dbReference>
<evidence type="ECO:0000259" key="2">
    <source>
        <dbReference type="PROSITE" id="PS51065"/>
    </source>
</evidence>
<dbReference type="Gene3D" id="2.60.120.920">
    <property type="match status" value="1"/>
</dbReference>
<organism evidence="3 4">
    <name type="scientific">Aedes aegypti</name>
    <name type="common">Yellowfever mosquito</name>
    <name type="synonym">Culex aegypti</name>
    <dbReference type="NCBI Taxonomy" id="7159"/>
    <lineage>
        <taxon>Eukaryota</taxon>
        <taxon>Metazoa</taxon>
        <taxon>Ecdysozoa</taxon>
        <taxon>Arthropoda</taxon>
        <taxon>Hexapoda</taxon>
        <taxon>Insecta</taxon>
        <taxon>Pterygota</taxon>
        <taxon>Neoptera</taxon>
        <taxon>Endopterygota</taxon>
        <taxon>Diptera</taxon>
        <taxon>Nematocera</taxon>
        <taxon>Culicoidea</taxon>
        <taxon>Culicidae</taxon>
        <taxon>Culicinae</taxon>
        <taxon>Aedini</taxon>
        <taxon>Aedes</taxon>
        <taxon>Stegomyia</taxon>
    </lineage>
</organism>
<gene>
    <name evidence="3" type="ORF">AaeL_AAEL014535</name>
</gene>
<reference evidence="3" key="3">
    <citation type="submission" date="2012-09" db="EMBL/GenBank/DDBJ databases">
        <authorList>
            <consortium name="VectorBase"/>
        </authorList>
    </citation>
    <scope>NUCLEOTIDE SEQUENCE</scope>
    <source>
        <strain evidence="3">Liverpool</strain>
    </source>
</reference>
<dbReference type="InterPro" id="IPR037962">
    <property type="entry name" value="Neuralized"/>
</dbReference>
<dbReference type="Pfam" id="PF07177">
    <property type="entry name" value="Neuralized"/>
    <property type="match status" value="1"/>
</dbReference>
<dbReference type="HOGENOM" id="CLU_091737_1_0_1"/>
<dbReference type="GO" id="GO:0035556">
    <property type="term" value="P:intracellular signal transduction"/>
    <property type="evidence" value="ECO:0007669"/>
    <property type="project" value="InterPro"/>
</dbReference>
<reference evidence="3" key="2">
    <citation type="journal article" date="2007" name="Science">
        <title>Genome sequence of Aedes aegypti, a major arbovirus vector.</title>
        <authorList>
            <person name="Nene V."/>
            <person name="Wortman J.R."/>
            <person name="Lawson D."/>
            <person name="Haas B."/>
            <person name="Kodira C."/>
            <person name="Tu Z.J."/>
            <person name="Loftus B."/>
            <person name="Xi Z."/>
            <person name="Megy K."/>
            <person name="Grabherr M."/>
            <person name="Ren Q."/>
            <person name="Zdobnov E.M."/>
            <person name="Lobo N.F."/>
            <person name="Campbell K.S."/>
            <person name="Brown S.E."/>
            <person name="Bonaldo M.F."/>
            <person name="Zhu J."/>
            <person name="Sinkins S.P."/>
            <person name="Hogenkamp D.G."/>
            <person name="Amedeo P."/>
            <person name="Arensburger P."/>
            <person name="Atkinson P.W."/>
            <person name="Bidwell S."/>
            <person name="Biedler J."/>
            <person name="Birney E."/>
            <person name="Bruggner R.V."/>
            <person name="Costas J."/>
            <person name="Coy M.R."/>
            <person name="Crabtree J."/>
            <person name="Crawford M."/>
            <person name="Debruyn B."/>
            <person name="Decaprio D."/>
            <person name="Eiglmeier K."/>
            <person name="Eisenstadt E."/>
            <person name="El-Dorry H."/>
            <person name="Gelbart W.M."/>
            <person name="Gomes S.L."/>
            <person name="Hammond M."/>
            <person name="Hannick L.I."/>
            <person name="Hogan J.R."/>
            <person name="Holmes M.H."/>
            <person name="Jaffe D."/>
            <person name="Johnston J.S."/>
            <person name="Kennedy R.C."/>
            <person name="Koo H."/>
            <person name="Kravitz S."/>
            <person name="Kriventseva E.V."/>
            <person name="Kulp D."/>
            <person name="Labutti K."/>
            <person name="Lee E."/>
            <person name="Li S."/>
            <person name="Lovin D.D."/>
            <person name="Mao C."/>
            <person name="Mauceli E."/>
            <person name="Menck C.F."/>
            <person name="Miller J.R."/>
            <person name="Montgomery P."/>
            <person name="Mori A."/>
            <person name="Nascimento A.L."/>
            <person name="Naveira H.F."/>
            <person name="Nusbaum C."/>
            <person name="O'leary S."/>
            <person name="Orvis J."/>
            <person name="Pertea M."/>
            <person name="Quesneville H."/>
            <person name="Reidenbach K.R."/>
            <person name="Rogers Y.H."/>
            <person name="Roth C.W."/>
            <person name="Schneider J.R."/>
            <person name="Schatz M."/>
            <person name="Shumway M."/>
            <person name="Stanke M."/>
            <person name="Stinson E.O."/>
            <person name="Tubio J.M."/>
            <person name="Vanzee J.P."/>
            <person name="Verjovski-Almeida S."/>
            <person name="Werner D."/>
            <person name="White O."/>
            <person name="Wyder S."/>
            <person name="Zeng Q."/>
            <person name="Zhao Q."/>
            <person name="Zhao Y."/>
            <person name="Hill C.A."/>
            <person name="Raikhel A.S."/>
            <person name="Soares M.B."/>
            <person name="Knudson D.L."/>
            <person name="Lee N.H."/>
            <person name="Galagan J."/>
            <person name="Salzberg S.L."/>
            <person name="Paulsen I.T."/>
            <person name="Dimopoulos G."/>
            <person name="Collins F.H."/>
            <person name="Birren B."/>
            <person name="Fraser-Liggett C.M."/>
            <person name="Severson D.W."/>
        </authorList>
    </citation>
    <scope>NUCLEOTIDE SEQUENCE [LARGE SCALE GENOMIC DNA]</scope>
    <source>
        <strain evidence="3">Liverpool</strain>
    </source>
</reference>
<dbReference type="STRING" id="7159.Q16G39"/>